<organism evidence="2 3">
    <name type="scientific">Kiritimatiella glycovorans</name>
    <dbReference type="NCBI Taxonomy" id="1307763"/>
    <lineage>
        <taxon>Bacteria</taxon>
        <taxon>Pseudomonadati</taxon>
        <taxon>Kiritimatiellota</taxon>
        <taxon>Kiritimatiellia</taxon>
        <taxon>Kiritimatiellales</taxon>
        <taxon>Kiritimatiellaceae</taxon>
        <taxon>Kiritimatiella</taxon>
    </lineage>
</organism>
<sequence length="233" mass="26162">MAKVKYLRHSEIENAALCLLAEYGRKYGDVVEPPVPVEEILEAHLALTLDFDDLGKRIGVPDVLGATWIQDKLVLVDQSLDPEENPTKEGRYRFTLAHELGHWELHRHHFLANAGQSSLFGDKPEPSIVCRTSSRKEPMEWQADMFSGYLLMPKDMIFAAWESRCGSLDPYIAKDEMADLSAKWGLAEDEQPTVDIAKDLARQFNVSGQAMQIRLIGLGLIRTEVPAPDLFTG</sequence>
<evidence type="ECO:0000313" key="3">
    <source>
        <dbReference type="Proteomes" id="UP000035268"/>
    </source>
</evidence>
<gene>
    <name evidence="2" type="ORF">L21SP4_01538</name>
</gene>
<evidence type="ECO:0000313" key="2">
    <source>
        <dbReference type="EMBL" id="AKJ64783.1"/>
    </source>
</evidence>
<dbReference type="InterPro" id="IPR010359">
    <property type="entry name" value="IrrE_HExxH"/>
</dbReference>
<dbReference type="EMBL" id="CP010904">
    <property type="protein sequence ID" value="AKJ64783.1"/>
    <property type="molecule type" value="Genomic_DNA"/>
</dbReference>
<protein>
    <recommendedName>
        <fullName evidence="1">IrrE N-terminal-like domain-containing protein</fullName>
    </recommendedName>
</protein>
<proteinExistence type="predicted"/>
<feature type="domain" description="IrrE N-terminal-like" evidence="1">
    <location>
        <begin position="88"/>
        <end position="214"/>
    </location>
</feature>
<dbReference type="STRING" id="1307763.L21SP4_01538"/>
<dbReference type="PANTHER" id="PTHR43236">
    <property type="entry name" value="ANTITOXIN HIGA1"/>
    <property type="match status" value="1"/>
</dbReference>
<dbReference type="Gene3D" id="1.10.10.2910">
    <property type="match status" value="1"/>
</dbReference>
<evidence type="ECO:0000259" key="1">
    <source>
        <dbReference type="Pfam" id="PF06114"/>
    </source>
</evidence>
<dbReference type="OrthoDB" id="9794834at2"/>
<dbReference type="KEGG" id="vbl:L21SP4_01538"/>
<dbReference type="Pfam" id="PF06114">
    <property type="entry name" value="Peptidase_M78"/>
    <property type="match status" value="1"/>
</dbReference>
<reference evidence="3" key="1">
    <citation type="submission" date="2015-02" db="EMBL/GenBank/DDBJ databases">
        <title>Description and complete genome sequence of the first cultured representative of the subdivision 5 of the Verrucomicrobia phylum.</title>
        <authorList>
            <person name="Spring S."/>
            <person name="Bunk B."/>
            <person name="Sproer C."/>
            <person name="Klenk H.-P."/>
        </authorList>
    </citation>
    <scope>NUCLEOTIDE SEQUENCE [LARGE SCALE GENOMIC DNA]</scope>
    <source>
        <strain evidence="3">L21-Fru-AB</strain>
    </source>
</reference>
<dbReference type="InterPro" id="IPR052345">
    <property type="entry name" value="Rad_response_metalloprotease"/>
</dbReference>
<dbReference type="Proteomes" id="UP000035268">
    <property type="component" value="Chromosome"/>
</dbReference>
<accession>A0A0G3EEK0</accession>
<dbReference type="PANTHER" id="PTHR43236:SF1">
    <property type="entry name" value="BLL7220 PROTEIN"/>
    <property type="match status" value="1"/>
</dbReference>
<name>A0A0G3EEK0_9BACT</name>
<dbReference type="RefSeq" id="WP_052882078.1">
    <property type="nucleotide sequence ID" value="NZ_CP010904.1"/>
</dbReference>
<dbReference type="PATRIC" id="fig|1609981.3.peg.1596"/>
<keyword evidence="3" id="KW-1185">Reference proteome</keyword>
<reference evidence="2 3" key="2">
    <citation type="journal article" date="2016" name="ISME J.">
        <title>Characterization of the first cultured representative of Verrucomicrobia subdivision 5 indicates the proposal of a novel phylum.</title>
        <authorList>
            <person name="Spring S."/>
            <person name="Bunk B."/>
            <person name="Sproer C."/>
            <person name="Schumann P."/>
            <person name="Rohde M."/>
            <person name="Tindall B.J."/>
            <person name="Klenk H.P."/>
        </authorList>
    </citation>
    <scope>NUCLEOTIDE SEQUENCE [LARGE SCALE GENOMIC DNA]</scope>
    <source>
        <strain evidence="2 3">L21-Fru-AB</strain>
    </source>
</reference>
<dbReference type="AlphaFoldDB" id="A0A0G3EEK0"/>